<evidence type="ECO:0000313" key="2">
    <source>
        <dbReference type="Proteomes" id="UP000320179"/>
    </source>
</evidence>
<sequence length="296" mass="33629">MHQTQEFIMSKEQHNWDDKNLTVKHKAVKNSTEGGACLNRHDGSREQNGKGVVKAVSCNHRWQGFKKALEKKATYNWPAYEALSKQKSFAMVVRARSGTRRVQAPNGENKAWDVTAGGNNFRTSCNVPFWHEAHHIVPNNVLKSCIVKVGEGKPLQVVYVKKIRSGLLKEKYNLNHKINMILLPMDRRVARTLQLPRHRLTSEHRSHRAYSNHVRDKLKKYLKLVQKAVQKHEGPPADYKACKSKIEALSETLYAKIISAGKLMASGLMEGDALDEIPARHFDKVPPKSNLKGLFK</sequence>
<dbReference type="AlphaFoldDB" id="A0AAE6FV14"/>
<protein>
    <submittedName>
        <fullName evidence="1">Uncharacterized protein</fullName>
    </submittedName>
</protein>
<evidence type="ECO:0000313" key="1">
    <source>
        <dbReference type="EMBL" id="QDE65700.1"/>
    </source>
</evidence>
<accession>A0AAE6FV14</accession>
<organism evidence="1 2">
    <name type="scientific">Myxococcus xanthus</name>
    <dbReference type="NCBI Taxonomy" id="34"/>
    <lineage>
        <taxon>Bacteria</taxon>
        <taxon>Pseudomonadati</taxon>
        <taxon>Myxococcota</taxon>
        <taxon>Myxococcia</taxon>
        <taxon>Myxococcales</taxon>
        <taxon>Cystobacterineae</taxon>
        <taxon>Myxococcaceae</taxon>
        <taxon>Myxococcus</taxon>
    </lineage>
</organism>
<name>A0AAE6FV14_MYXXA</name>
<reference evidence="1 2" key="1">
    <citation type="journal article" date="2019" name="Science">
        <title>Social genes are selection hotspots in kin groups of a soil microbe.</title>
        <authorList>
            <person name="Wielgoss S."/>
            <person name="Wolfensberger R."/>
            <person name="Sun L."/>
            <person name="Fiegna F."/>
            <person name="Velicer G.J."/>
        </authorList>
    </citation>
    <scope>NUCLEOTIDE SEQUENCE [LARGE SCALE GENOMIC DNA]</scope>
    <source>
        <strain evidence="1 2">MC3.5.9c15</strain>
    </source>
</reference>
<dbReference type="Proteomes" id="UP000320179">
    <property type="component" value="Chromosome"/>
</dbReference>
<gene>
    <name evidence="1" type="ORF">BHS09_01010</name>
</gene>
<proteinExistence type="predicted"/>
<dbReference type="EMBL" id="CP017174">
    <property type="protein sequence ID" value="QDE65700.1"/>
    <property type="molecule type" value="Genomic_DNA"/>
</dbReference>